<dbReference type="PROSITE" id="PS51379">
    <property type="entry name" value="4FE4S_FER_2"/>
    <property type="match status" value="2"/>
</dbReference>
<proteinExistence type="predicted"/>
<dbReference type="GO" id="GO:0016491">
    <property type="term" value="F:oxidoreductase activity"/>
    <property type="evidence" value="ECO:0007669"/>
    <property type="project" value="UniProtKB-ARBA"/>
</dbReference>
<evidence type="ECO:0000313" key="3">
    <source>
        <dbReference type="EMBL" id="HIP91063.1"/>
    </source>
</evidence>
<sequence>MVVKIVVDRDKCIGCGRCYDVCPKGPLIWRVDKDKKYYPYDTRYCHNCKLCTARCPTNAISVIKEGV</sequence>
<dbReference type="InterPro" id="IPR017896">
    <property type="entry name" value="4Fe4S_Fe-S-bd"/>
</dbReference>
<dbReference type="EMBL" id="DQUO01000021">
    <property type="protein sequence ID" value="HIP91063.1"/>
    <property type="molecule type" value="Genomic_DNA"/>
</dbReference>
<dbReference type="PANTHER" id="PTHR43122:SF1">
    <property type="entry name" value="IRON-SULFUR-BINDING PROTEIN"/>
    <property type="match status" value="1"/>
</dbReference>
<comment type="caution">
    <text evidence="2">The sequence shown here is derived from an EMBL/GenBank/DDBJ whole genome shotgun (WGS) entry which is preliminary data.</text>
</comment>
<feature type="domain" description="4Fe-4S ferredoxin-type" evidence="1">
    <location>
        <begin position="36"/>
        <end position="65"/>
    </location>
</feature>
<evidence type="ECO:0000313" key="4">
    <source>
        <dbReference type="Proteomes" id="UP000643554"/>
    </source>
</evidence>
<name>A0A832ZB30_9EURY</name>
<dbReference type="PROSITE" id="PS00198">
    <property type="entry name" value="4FE4S_FER_1"/>
    <property type="match status" value="2"/>
</dbReference>
<feature type="domain" description="4Fe-4S ferredoxin-type" evidence="1">
    <location>
        <begin position="3"/>
        <end position="32"/>
    </location>
</feature>
<dbReference type="InterPro" id="IPR017900">
    <property type="entry name" value="4Fe4S_Fe_S_CS"/>
</dbReference>
<gene>
    <name evidence="2" type="ORF">EYH15_03270</name>
    <name evidence="3" type="ORF">EYH21_02030</name>
</gene>
<dbReference type="SUPFAM" id="SSF54862">
    <property type="entry name" value="4Fe-4S ferredoxins"/>
    <property type="match status" value="1"/>
</dbReference>
<dbReference type="PANTHER" id="PTHR43122">
    <property type="entry name" value="FERREDOXIN SUBUNIT OF PYRUVATE:FLAVODOXIN OXIDOREDUCTASE-RELATED"/>
    <property type="match status" value="1"/>
</dbReference>
<evidence type="ECO:0000313" key="2">
    <source>
        <dbReference type="EMBL" id="HIP84490.1"/>
    </source>
</evidence>
<accession>A0A832ZB30</accession>
<dbReference type="Proteomes" id="UP000643554">
    <property type="component" value="Unassembled WGS sequence"/>
</dbReference>
<dbReference type="Proteomes" id="UP000618343">
    <property type="component" value="Unassembled WGS sequence"/>
</dbReference>
<dbReference type="EMBL" id="DQUI01000062">
    <property type="protein sequence ID" value="HIP84490.1"/>
    <property type="molecule type" value="Genomic_DNA"/>
</dbReference>
<reference evidence="2" key="1">
    <citation type="journal article" date="2020" name="ISME J.">
        <title>Gammaproteobacteria mediating utilization of methyl-, sulfur- and petroleum organic compounds in deep ocean hydrothermal plumes.</title>
        <authorList>
            <person name="Zhou Z."/>
            <person name="Liu Y."/>
            <person name="Pan J."/>
            <person name="Cron B.R."/>
            <person name="Toner B.M."/>
            <person name="Anantharaman K."/>
            <person name="Breier J.A."/>
            <person name="Dick G.J."/>
            <person name="Li M."/>
        </authorList>
    </citation>
    <scope>NUCLEOTIDE SEQUENCE</scope>
    <source>
        <strain evidence="2">SZUA-1453</strain>
        <strain evidence="3">SZUA-1471</strain>
    </source>
</reference>
<dbReference type="AlphaFoldDB" id="A0A832ZB30"/>
<organism evidence="2 4">
    <name type="scientific">Methanothermococcus okinawensis</name>
    <dbReference type="NCBI Taxonomy" id="155863"/>
    <lineage>
        <taxon>Archaea</taxon>
        <taxon>Methanobacteriati</taxon>
        <taxon>Methanobacteriota</taxon>
        <taxon>Methanomada group</taxon>
        <taxon>Methanococci</taxon>
        <taxon>Methanococcales</taxon>
        <taxon>Methanococcaceae</taxon>
        <taxon>Methanothermococcus</taxon>
    </lineage>
</organism>
<dbReference type="Gene3D" id="3.30.70.20">
    <property type="match status" value="1"/>
</dbReference>
<protein>
    <submittedName>
        <fullName evidence="2">Ferredoxin family protein</fullName>
    </submittedName>
</protein>
<dbReference type="Pfam" id="PF14697">
    <property type="entry name" value="Fer4_21"/>
    <property type="match status" value="1"/>
</dbReference>
<evidence type="ECO:0000259" key="1">
    <source>
        <dbReference type="PROSITE" id="PS51379"/>
    </source>
</evidence>